<comment type="similarity">
    <text evidence="6">Belongs to the protein kinase superfamily.</text>
</comment>
<evidence type="ECO:0000259" key="7">
    <source>
        <dbReference type="PROSITE" id="PS50011"/>
    </source>
</evidence>
<evidence type="ECO:0000313" key="9">
    <source>
        <dbReference type="Proteomes" id="UP001227230"/>
    </source>
</evidence>
<dbReference type="InterPro" id="IPR017441">
    <property type="entry name" value="Protein_kinase_ATP_BS"/>
</dbReference>
<evidence type="ECO:0000256" key="2">
    <source>
        <dbReference type="ARBA" id="ARBA00022741"/>
    </source>
</evidence>
<dbReference type="PROSITE" id="PS00107">
    <property type="entry name" value="PROTEIN_KINASE_ATP"/>
    <property type="match status" value="1"/>
</dbReference>
<dbReference type="CDD" id="cd06606">
    <property type="entry name" value="STKc_MAPKKK"/>
    <property type="match status" value="1"/>
</dbReference>
<dbReference type="InterPro" id="IPR011009">
    <property type="entry name" value="Kinase-like_dom_sf"/>
</dbReference>
<keyword evidence="4 5" id="KW-0067">ATP-binding</keyword>
<evidence type="ECO:0000256" key="3">
    <source>
        <dbReference type="ARBA" id="ARBA00022777"/>
    </source>
</evidence>
<dbReference type="SMART" id="SM00220">
    <property type="entry name" value="S_TKc"/>
    <property type="match status" value="1"/>
</dbReference>
<feature type="binding site" evidence="5">
    <location>
        <position position="32"/>
    </location>
    <ligand>
        <name>ATP</name>
        <dbReference type="ChEBI" id="CHEBI:30616"/>
    </ligand>
</feature>
<dbReference type="Proteomes" id="UP001227230">
    <property type="component" value="Chromosome 10"/>
</dbReference>
<dbReference type="InterPro" id="IPR000719">
    <property type="entry name" value="Prot_kinase_dom"/>
</dbReference>
<evidence type="ECO:0000313" key="8">
    <source>
        <dbReference type="EMBL" id="WJZ95845.1"/>
    </source>
</evidence>
<protein>
    <recommendedName>
        <fullName evidence="7">Protein kinase domain-containing protein</fullName>
    </recommendedName>
</protein>
<dbReference type="PROSITE" id="PS00108">
    <property type="entry name" value="PROTEIN_KINASE_ST"/>
    <property type="match status" value="1"/>
</dbReference>
<dbReference type="PROSITE" id="PS50011">
    <property type="entry name" value="PROTEIN_KINASE_DOM"/>
    <property type="match status" value="1"/>
</dbReference>
<dbReference type="PANTHER" id="PTHR48011">
    <property type="entry name" value="CCR4-NOT TRANSCRIPTIONAL COMPLEX SUBUNIT CAF120-RELATED"/>
    <property type="match status" value="1"/>
</dbReference>
<sequence length="428" mass="46752">MDWTRGCTLGRGSSATVSIATSHLSGDIFAVKSTELSQSKLLKREQRILSTVRSAHVIEYRGWNVTCENGKQMYNLCMEYAAGGTLKQRGSLGEAAIRANTRAILQGLQYLHSNCIVHCDIKSENILITGDGLKIGDLGCARLADDFSDSVCGTPAFMAPEVARGEEQGFAADVWALGCTIIEMATGRAPWTDVSDPVSAVYRIGFSGDVPEIPGWVSEDAKDFLGKCLVRDPVQRWSVGELLGHPFVNEACVFSKEVYGSSSSSPTSVLDQRFWSSSIEELYPFHKKSWNSPRERIHFLANSNSNSGLPNWGWDENWVTVRSGSMEEPEVVSEAPTATMAWAGEDPGMVGFREPTPTAAMDSCNSCNLSRLKCKCMNYVLCGNLNFDFVANFNDSSSRLVHLYHNLTKFGSKVDLAISNGLSCVSVT</sequence>
<keyword evidence="2 5" id="KW-0547">Nucleotide-binding</keyword>
<keyword evidence="9" id="KW-1185">Reference proteome</keyword>
<evidence type="ECO:0000256" key="6">
    <source>
        <dbReference type="RuleBase" id="RU000304"/>
    </source>
</evidence>
<gene>
    <name evidence="8" type="ORF">VitviT2T_014584</name>
</gene>
<dbReference type="InterPro" id="IPR052751">
    <property type="entry name" value="Plant_MAPKKK"/>
</dbReference>
<dbReference type="EMBL" id="CP126657">
    <property type="protein sequence ID" value="WJZ95845.1"/>
    <property type="molecule type" value="Genomic_DNA"/>
</dbReference>
<feature type="domain" description="Protein kinase" evidence="7">
    <location>
        <begin position="3"/>
        <end position="248"/>
    </location>
</feature>
<accession>A0ABY9CMD7</accession>
<proteinExistence type="inferred from homology"/>
<dbReference type="SUPFAM" id="SSF56112">
    <property type="entry name" value="Protein kinase-like (PK-like)"/>
    <property type="match status" value="1"/>
</dbReference>
<dbReference type="PANTHER" id="PTHR48011:SF6">
    <property type="entry name" value="PROTEIN KINASE DOMAIN-CONTAINING PROTEIN"/>
    <property type="match status" value="1"/>
</dbReference>
<evidence type="ECO:0000256" key="4">
    <source>
        <dbReference type="ARBA" id="ARBA00022840"/>
    </source>
</evidence>
<reference evidence="8 9" key="1">
    <citation type="journal article" date="2023" name="Hortic Res">
        <title>The complete reference genome for grapevine (Vitis vinifera L.) genetics and breeding.</title>
        <authorList>
            <person name="Shi X."/>
            <person name="Cao S."/>
            <person name="Wang X."/>
            <person name="Huang S."/>
            <person name="Wang Y."/>
            <person name="Liu Z."/>
            <person name="Liu W."/>
            <person name="Leng X."/>
            <person name="Peng Y."/>
            <person name="Wang N."/>
            <person name="Wang Y."/>
            <person name="Ma Z."/>
            <person name="Xu X."/>
            <person name="Zhang F."/>
            <person name="Xue H."/>
            <person name="Zhong H."/>
            <person name="Wang Y."/>
            <person name="Zhang K."/>
            <person name="Velt A."/>
            <person name="Avia K."/>
            <person name="Holtgrawe D."/>
            <person name="Grimplet J."/>
            <person name="Matus J.T."/>
            <person name="Ware D."/>
            <person name="Wu X."/>
            <person name="Wang H."/>
            <person name="Liu C."/>
            <person name="Fang Y."/>
            <person name="Rustenholz C."/>
            <person name="Cheng Z."/>
            <person name="Xiao H."/>
            <person name="Zhou Y."/>
        </authorList>
    </citation>
    <scope>NUCLEOTIDE SEQUENCE [LARGE SCALE GENOMIC DNA]</scope>
    <source>
        <strain evidence="9">cv. Pinot noir / PN40024</strain>
        <tissue evidence="8">Leaf</tissue>
    </source>
</reference>
<dbReference type="Pfam" id="PF00069">
    <property type="entry name" value="Pkinase"/>
    <property type="match status" value="1"/>
</dbReference>
<evidence type="ECO:0000256" key="1">
    <source>
        <dbReference type="ARBA" id="ARBA00022679"/>
    </source>
</evidence>
<keyword evidence="6" id="KW-0723">Serine/threonine-protein kinase</keyword>
<keyword evidence="1" id="KW-0808">Transferase</keyword>
<keyword evidence="3" id="KW-0418">Kinase</keyword>
<dbReference type="InterPro" id="IPR008271">
    <property type="entry name" value="Ser/Thr_kinase_AS"/>
</dbReference>
<evidence type="ECO:0000256" key="5">
    <source>
        <dbReference type="PROSITE-ProRule" id="PRU10141"/>
    </source>
</evidence>
<organism evidence="8 9">
    <name type="scientific">Vitis vinifera</name>
    <name type="common">Grape</name>
    <dbReference type="NCBI Taxonomy" id="29760"/>
    <lineage>
        <taxon>Eukaryota</taxon>
        <taxon>Viridiplantae</taxon>
        <taxon>Streptophyta</taxon>
        <taxon>Embryophyta</taxon>
        <taxon>Tracheophyta</taxon>
        <taxon>Spermatophyta</taxon>
        <taxon>Magnoliopsida</taxon>
        <taxon>eudicotyledons</taxon>
        <taxon>Gunneridae</taxon>
        <taxon>Pentapetalae</taxon>
        <taxon>rosids</taxon>
        <taxon>Vitales</taxon>
        <taxon>Vitaceae</taxon>
        <taxon>Viteae</taxon>
        <taxon>Vitis</taxon>
    </lineage>
</organism>
<name>A0ABY9CMD7_VITVI</name>
<dbReference type="Gene3D" id="1.10.510.10">
    <property type="entry name" value="Transferase(Phosphotransferase) domain 1"/>
    <property type="match status" value="1"/>
</dbReference>